<evidence type="ECO:0000313" key="2">
    <source>
        <dbReference type="EMBL" id="MEA5582076.1"/>
    </source>
</evidence>
<accession>A0ABU5UI03</accession>
<comment type="caution">
    <text evidence="2">The sequence shown here is derived from an EMBL/GenBank/DDBJ whole genome shotgun (WGS) entry which is preliminary data.</text>
</comment>
<protein>
    <submittedName>
        <fullName evidence="2">P-loop NTPase fold protein</fullName>
    </submittedName>
</protein>
<dbReference type="InterPro" id="IPR011646">
    <property type="entry name" value="KAP_P-loop"/>
</dbReference>
<gene>
    <name evidence="2" type="ORF">VB620_12065</name>
</gene>
<evidence type="ECO:0000313" key="3">
    <source>
        <dbReference type="Proteomes" id="UP001302120"/>
    </source>
</evidence>
<proteinExistence type="predicted"/>
<keyword evidence="3" id="KW-1185">Reference proteome</keyword>
<dbReference type="SUPFAM" id="SSF52540">
    <property type="entry name" value="P-loop containing nucleoside triphosphate hydrolases"/>
    <property type="match status" value="1"/>
</dbReference>
<organism evidence="2 3">
    <name type="scientific">Nodularia harveyana UHCC-0300</name>
    <dbReference type="NCBI Taxonomy" id="2974287"/>
    <lineage>
        <taxon>Bacteria</taxon>
        <taxon>Bacillati</taxon>
        <taxon>Cyanobacteriota</taxon>
        <taxon>Cyanophyceae</taxon>
        <taxon>Nostocales</taxon>
        <taxon>Nodulariaceae</taxon>
        <taxon>Nodularia</taxon>
    </lineage>
</organism>
<feature type="domain" description="KAP NTPase" evidence="1">
    <location>
        <begin position="12"/>
        <end position="256"/>
    </location>
</feature>
<dbReference type="InterPro" id="IPR027417">
    <property type="entry name" value="P-loop_NTPase"/>
</dbReference>
<evidence type="ECO:0000259" key="1">
    <source>
        <dbReference type="Pfam" id="PF07693"/>
    </source>
</evidence>
<dbReference type="RefSeq" id="WP_323196400.1">
    <property type="nucleotide sequence ID" value="NZ_JAYGHG010000018.1"/>
</dbReference>
<dbReference type="EMBL" id="JAYGHG010000018">
    <property type="protein sequence ID" value="MEA5582076.1"/>
    <property type="molecule type" value="Genomic_DNA"/>
</dbReference>
<dbReference type="Pfam" id="PF07693">
    <property type="entry name" value="KAP_NTPase"/>
    <property type="match status" value="1"/>
</dbReference>
<sequence length="651" mass="76490">MSQANTPLNSHIEDYLNYYCDLSQSPKFAILLKGKWGSGKTWFINQYRERLKPKKSLYVSLYGISNYSEIEDSLFQQLHPFRSSKGMVLAEKVFKGFLKSSLRIDLVDFNNDGKNDGALTISIPDINIPENFKDSNYSLLIFDDLERCSMNIENILGYINNFVESQCLKVVIIANEDEIDTKEEKYKRIKEKLIGKTFEIYPDFTGALNDFLNQVTNQDAKTILSNSINYTQELFIKAKCKNLRILNQIILDFERIFEKLPDEAYNKSGLVEEILKFLIIFSIEISSGRLKPQDINQIEKKLLAEFVSVRRKQRQNDINENSSEDQISFKEMFEKYENIYSINFNYLNSDKFLPGLLWWELFFDKGIVDKTILEKSISSSKYFQVENTPNWLKLLHYNRHTDEEFEKLLHEVELEYTNRKFEDIGIIKHITGLFLLLSDAEVYSKSKPDIITEAKKYIDEVKKNGELDIKYIDETFGDYMGLSFSNKDSPEFKDFENYIKQCQEQVRLQNMPNEANKLLDIIQNNITKFPSILCITASSNLDIAEEKYHDYPILKYLSPKEFLKTVLMLSNENKSYIFSCIKQRYSVKYIAEKLIDELYFLKEVQKLLLAEIIQRKGKISRLMLNQLHEYYLKETINDLEQIKNTLQQNNT</sequence>
<reference evidence="2 3" key="1">
    <citation type="submission" date="2023-12" db="EMBL/GenBank/DDBJ databases">
        <title>Baltic Sea Cyanobacteria.</title>
        <authorList>
            <person name="Delbaje E."/>
            <person name="Fewer D.P."/>
            <person name="Shishido T.K."/>
        </authorList>
    </citation>
    <scope>NUCLEOTIDE SEQUENCE [LARGE SCALE GENOMIC DNA]</scope>
    <source>
        <strain evidence="2 3">UHCC-0300</strain>
    </source>
</reference>
<name>A0ABU5UI03_9CYAN</name>
<dbReference type="Proteomes" id="UP001302120">
    <property type="component" value="Unassembled WGS sequence"/>
</dbReference>
<dbReference type="Gene3D" id="3.40.50.300">
    <property type="entry name" value="P-loop containing nucleotide triphosphate hydrolases"/>
    <property type="match status" value="1"/>
</dbReference>